<comment type="similarity">
    <text evidence="8">Belongs to the tRNA(Ile)-lysidine synthase family.</text>
</comment>
<organism evidence="10 11">
    <name type="scientific">Litchfieldella qijiaojingensis</name>
    <dbReference type="NCBI Taxonomy" id="980347"/>
    <lineage>
        <taxon>Bacteria</taxon>
        <taxon>Pseudomonadati</taxon>
        <taxon>Pseudomonadota</taxon>
        <taxon>Gammaproteobacteria</taxon>
        <taxon>Oceanospirillales</taxon>
        <taxon>Halomonadaceae</taxon>
        <taxon>Litchfieldella</taxon>
    </lineage>
</organism>
<keyword evidence="6 8" id="KW-0067">ATP-binding</keyword>
<dbReference type="Pfam" id="PF11734">
    <property type="entry name" value="TilS_C"/>
    <property type="match status" value="1"/>
</dbReference>
<feature type="domain" description="Lysidine-tRNA(Ile) synthetase C-terminal" evidence="9">
    <location>
        <begin position="355"/>
        <end position="425"/>
    </location>
</feature>
<dbReference type="SMART" id="SM00977">
    <property type="entry name" value="TilS_C"/>
    <property type="match status" value="1"/>
</dbReference>
<evidence type="ECO:0000256" key="3">
    <source>
        <dbReference type="ARBA" id="ARBA00022598"/>
    </source>
</evidence>
<comment type="domain">
    <text evidence="8">The N-terminal region contains the highly conserved SGGXDS motif, predicted to be a P-loop motif involved in ATP binding.</text>
</comment>
<feature type="binding site" evidence="8">
    <location>
        <begin position="25"/>
        <end position="30"/>
    </location>
    <ligand>
        <name>ATP</name>
        <dbReference type="ChEBI" id="CHEBI:30616"/>
    </ligand>
</feature>
<keyword evidence="11" id="KW-1185">Reference proteome</keyword>
<name>A0ABQ2YXW0_9GAMM</name>
<evidence type="ECO:0000313" key="10">
    <source>
        <dbReference type="EMBL" id="GGX97456.1"/>
    </source>
</evidence>
<reference evidence="11" key="1">
    <citation type="journal article" date="2019" name="Int. J. Syst. Evol. Microbiol.">
        <title>The Global Catalogue of Microorganisms (GCM) 10K type strain sequencing project: providing services to taxonomists for standard genome sequencing and annotation.</title>
        <authorList>
            <consortium name="The Broad Institute Genomics Platform"/>
            <consortium name="The Broad Institute Genome Sequencing Center for Infectious Disease"/>
            <person name="Wu L."/>
            <person name="Ma J."/>
        </authorList>
    </citation>
    <scope>NUCLEOTIDE SEQUENCE [LARGE SCALE GENOMIC DNA]</scope>
    <source>
        <strain evidence="11">KCTC 22228</strain>
    </source>
</reference>
<dbReference type="InterPro" id="IPR011063">
    <property type="entry name" value="TilS/TtcA_N"/>
</dbReference>
<dbReference type="SUPFAM" id="SSF56037">
    <property type="entry name" value="PheT/TilS domain"/>
    <property type="match status" value="1"/>
</dbReference>
<evidence type="ECO:0000256" key="6">
    <source>
        <dbReference type="ARBA" id="ARBA00022840"/>
    </source>
</evidence>
<evidence type="ECO:0000256" key="8">
    <source>
        <dbReference type="HAMAP-Rule" id="MF_01161"/>
    </source>
</evidence>
<dbReference type="Proteomes" id="UP000653056">
    <property type="component" value="Unassembled WGS sequence"/>
</dbReference>
<dbReference type="SUPFAM" id="SSF52402">
    <property type="entry name" value="Adenine nucleotide alpha hydrolases-like"/>
    <property type="match status" value="1"/>
</dbReference>
<keyword evidence="5 8" id="KW-0547">Nucleotide-binding</keyword>
<dbReference type="InterPro" id="IPR015262">
    <property type="entry name" value="tRNA_Ile_lys_synt_subst-bd"/>
</dbReference>
<dbReference type="SUPFAM" id="SSF82829">
    <property type="entry name" value="MesJ substrate recognition domain-like"/>
    <property type="match status" value="1"/>
</dbReference>
<comment type="caution">
    <text evidence="10">The sequence shown here is derived from an EMBL/GenBank/DDBJ whole genome shotgun (WGS) entry which is preliminary data.</text>
</comment>
<keyword evidence="2 8" id="KW-0963">Cytoplasm</keyword>
<sequence length="446" mass="48911">MSLQALIDNALAETPPGRPVWVALSGGLDSSLLLTLAACAAHRQPRPIYALHVHHGLQVAAEDFERHSRRLCSRLGVPLFVEHVVVAKDSGLGWEGAAREARYGAFARRVAAGETLWLAQHRKDQAETFLLAALRGSGVRGLAAMPGARIWQGRHLVRPWLDVSREKLEAEAVLRGLDWVEDPSNVDVGLDRNFLRHRVLPLLKHRWPTAEASLAQTATWAGEADALLAELAAQDLSRAGNEAARLPLSFLTSLSVPRQRLLIRHCCEHLGLAVPPASRLATLIEQLEARHDAGVHVNWNGGEARVWRGCLYLQAPVMDLPADWQQQWDGRATLQTPVGLLNVALEKEPGGDANLILRSRRGGECLRLPGRGRRDLKRLLQEYAVPPWQRGRLLVAWHGDHVVAVLGDGLPEGGVTAVGWRLLPVKARSTAGNPPHADTRPPARDH</sequence>
<dbReference type="InterPro" id="IPR012094">
    <property type="entry name" value="tRNA_Ile_lys_synt"/>
</dbReference>
<dbReference type="PANTHER" id="PTHR43033:SF1">
    <property type="entry name" value="TRNA(ILE)-LYSIDINE SYNTHASE-RELATED"/>
    <property type="match status" value="1"/>
</dbReference>
<dbReference type="RefSeq" id="WP_189469941.1">
    <property type="nucleotide sequence ID" value="NZ_BMXS01000013.1"/>
</dbReference>
<comment type="catalytic activity">
    <reaction evidence="7 8">
        <text>cytidine(34) in tRNA(Ile2) + L-lysine + ATP = lysidine(34) in tRNA(Ile2) + AMP + diphosphate + H(+)</text>
        <dbReference type="Rhea" id="RHEA:43744"/>
        <dbReference type="Rhea" id="RHEA-COMP:10625"/>
        <dbReference type="Rhea" id="RHEA-COMP:10670"/>
        <dbReference type="ChEBI" id="CHEBI:15378"/>
        <dbReference type="ChEBI" id="CHEBI:30616"/>
        <dbReference type="ChEBI" id="CHEBI:32551"/>
        <dbReference type="ChEBI" id="CHEBI:33019"/>
        <dbReference type="ChEBI" id="CHEBI:82748"/>
        <dbReference type="ChEBI" id="CHEBI:83665"/>
        <dbReference type="ChEBI" id="CHEBI:456215"/>
        <dbReference type="EC" id="6.3.4.19"/>
    </reaction>
</comment>
<dbReference type="InterPro" id="IPR012796">
    <property type="entry name" value="Lysidine-tRNA-synth_C"/>
</dbReference>
<dbReference type="NCBIfam" id="TIGR02433">
    <property type="entry name" value="lysidine_TilS_C"/>
    <property type="match status" value="1"/>
</dbReference>
<evidence type="ECO:0000256" key="1">
    <source>
        <dbReference type="ARBA" id="ARBA00004496"/>
    </source>
</evidence>
<evidence type="ECO:0000256" key="2">
    <source>
        <dbReference type="ARBA" id="ARBA00022490"/>
    </source>
</evidence>
<gene>
    <name evidence="8 10" type="primary">tilS</name>
    <name evidence="10" type="ORF">GCM10007160_26270</name>
</gene>
<evidence type="ECO:0000313" key="11">
    <source>
        <dbReference type="Proteomes" id="UP000653056"/>
    </source>
</evidence>
<dbReference type="InterPro" id="IPR012795">
    <property type="entry name" value="tRNA_Ile_lys_synt_N"/>
</dbReference>
<dbReference type="Pfam" id="PF01171">
    <property type="entry name" value="ATP_bind_3"/>
    <property type="match status" value="1"/>
</dbReference>
<dbReference type="Gene3D" id="1.20.59.20">
    <property type="match status" value="1"/>
</dbReference>
<proteinExistence type="inferred from homology"/>
<dbReference type="HAMAP" id="MF_01161">
    <property type="entry name" value="tRNA_Ile_lys_synt"/>
    <property type="match status" value="1"/>
</dbReference>
<dbReference type="EC" id="6.3.4.19" evidence="8"/>
<dbReference type="NCBIfam" id="TIGR02432">
    <property type="entry name" value="lysidine_TilS_N"/>
    <property type="match status" value="1"/>
</dbReference>
<evidence type="ECO:0000256" key="4">
    <source>
        <dbReference type="ARBA" id="ARBA00022694"/>
    </source>
</evidence>
<protein>
    <recommendedName>
        <fullName evidence="8">tRNA(Ile)-lysidine synthase</fullName>
        <ecNumber evidence="8">6.3.4.19</ecNumber>
    </recommendedName>
    <alternativeName>
        <fullName evidence="8">tRNA(Ile)-2-lysyl-cytidine synthase</fullName>
    </alternativeName>
    <alternativeName>
        <fullName evidence="8">tRNA(Ile)-lysidine synthetase</fullName>
    </alternativeName>
</protein>
<comment type="subcellular location">
    <subcellularLocation>
        <location evidence="1 8">Cytoplasm</location>
    </subcellularLocation>
</comment>
<dbReference type="InterPro" id="IPR014729">
    <property type="entry name" value="Rossmann-like_a/b/a_fold"/>
</dbReference>
<dbReference type="CDD" id="cd01992">
    <property type="entry name" value="TilS_N"/>
    <property type="match status" value="1"/>
</dbReference>
<dbReference type="PANTHER" id="PTHR43033">
    <property type="entry name" value="TRNA(ILE)-LYSIDINE SYNTHASE-RELATED"/>
    <property type="match status" value="1"/>
</dbReference>
<evidence type="ECO:0000259" key="9">
    <source>
        <dbReference type="SMART" id="SM00977"/>
    </source>
</evidence>
<evidence type="ECO:0000256" key="7">
    <source>
        <dbReference type="ARBA" id="ARBA00048539"/>
    </source>
</evidence>
<evidence type="ECO:0000256" key="5">
    <source>
        <dbReference type="ARBA" id="ARBA00022741"/>
    </source>
</evidence>
<dbReference type="Gene3D" id="3.40.50.620">
    <property type="entry name" value="HUPs"/>
    <property type="match status" value="1"/>
</dbReference>
<keyword evidence="3 8" id="KW-0436">Ligase</keyword>
<comment type="function">
    <text evidence="8">Ligates lysine onto the cytidine present at position 34 of the AUA codon-specific tRNA(Ile) that contains the anticodon CAU, in an ATP-dependent manner. Cytidine is converted to lysidine, thus changing the amino acid specificity of the tRNA from methionine to isoleucine.</text>
</comment>
<dbReference type="Pfam" id="PF09179">
    <property type="entry name" value="TilS"/>
    <property type="match status" value="1"/>
</dbReference>
<accession>A0ABQ2YXW0</accession>
<dbReference type="EMBL" id="BMXS01000013">
    <property type="protein sequence ID" value="GGX97456.1"/>
    <property type="molecule type" value="Genomic_DNA"/>
</dbReference>
<keyword evidence="4 8" id="KW-0819">tRNA processing</keyword>